<name>A0ABT0V211_9ACTN</name>
<dbReference type="Proteomes" id="UP001431429">
    <property type="component" value="Unassembled WGS sequence"/>
</dbReference>
<proteinExistence type="predicted"/>
<organism evidence="1 2">
    <name type="scientific">Streptomyces albipurpureus</name>
    <dbReference type="NCBI Taxonomy" id="2897419"/>
    <lineage>
        <taxon>Bacteria</taxon>
        <taxon>Bacillati</taxon>
        <taxon>Actinomycetota</taxon>
        <taxon>Actinomycetes</taxon>
        <taxon>Kitasatosporales</taxon>
        <taxon>Streptomycetaceae</taxon>
        <taxon>Streptomyces</taxon>
    </lineage>
</organism>
<sequence length="49" mass="5226">MAFAVRRGPLYVAAIELRWDLAIDQAEQDRPVSLAAGCPGPVVEYAAAP</sequence>
<evidence type="ECO:0000313" key="2">
    <source>
        <dbReference type="Proteomes" id="UP001431429"/>
    </source>
</evidence>
<accession>A0ABT0V211</accession>
<evidence type="ECO:0000313" key="1">
    <source>
        <dbReference type="EMBL" id="MCM2393593.1"/>
    </source>
</evidence>
<dbReference type="RefSeq" id="WP_250923885.1">
    <property type="nucleotide sequence ID" value="NZ_JAMQAW010000078.1"/>
</dbReference>
<dbReference type="EMBL" id="JAMQAW010000078">
    <property type="protein sequence ID" value="MCM2393593.1"/>
    <property type="molecule type" value="Genomic_DNA"/>
</dbReference>
<protein>
    <submittedName>
        <fullName evidence="1">Uncharacterized protein</fullName>
    </submittedName>
</protein>
<keyword evidence="2" id="KW-1185">Reference proteome</keyword>
<comment type="caution">
    <text evidence="1">The sequence shown here is derived from an EMBL/GenBank/DDBJ whole genome shotgun (WGS) entry which is preliminary data.</text>
</comment>
<reference evidence="1" key="1">
    <citation type="submission" date="2022-06" db="EMBL/GenBank/DDBJ databases">
        <title>Genome public.</title>
        <authorList>
            <person name="Sun Q."/>
        </authorList>
    </citation>
    <scope>NUCLEOTIDE SEQUENCE</scope>
    <source>
        <strain evidence="1">CWNU-1</strain>
    </source>
</reference>
<gene>
    <name evidence="1" type="ORF">NBG84_35890</name>
</gene>